<evidence type="ECO:0000256" key="2">
    <source>
        <dbReference type="ARBA" id="ARBA00022485"/>
    </source>
</evidence>
<dbReference type="SFLD" id="SFLDG01088">
    <property type="entry name" value="antiviral_proteins"/>
    <property type="match status" value="1"/>
</dbReference>
<dbReference type="GO" id="GO:0046872">
    <property type="term" value="F:metal ion binding"/>
    <property type="evidence" value="ECO:0007669"/>
    <property type="project" value="UniProtKB-KW"/>
</dbReference>
<protein>
    <recommendedName>
        <fullName evidence="8">S-adenosylmethionine-dependent nucleotide dehydratase</fullName>
    </recommendedName>
</protein>
<dbReference type="OrthoDB" id="9782387at2"/>
<evidence type="ECO:0000256" key="1">
    <source>
        <dbReference type="ARBA" id="ARBA00001966"/>
    </source>
</evidence>
<accession>A0A1W2DUF4</accession>
<dbReference type="NCBIfam" id="NF038283">
    <property type="entry name" value="viperin_w_prok"/>
    <property type="match status" value="1"/>
</dbReference>
<keyword evidence="2" id="KW-0004">4Fe-4S</keyword>
<keyword evidence="4" id="KW-0479">Metal-binding</keyword>
<evidence type="ECO:0000259" key="9">
    <source>
        <dbReference type="PROSITE" id="PS51918"/>
    </source>
</evidence>
<evidence type="ECO:0000256" key="4">
    <source>
        <dbReference type="ARBA" id="ARBA00022723"/>
    </source>
</evidence>
<keyword evidence="11" id="KW-1185">Reference proteome</keyword>
<dbReference type="Gene3D" id="3.20.20.70">
    <property type="entry name" value="Aldolase class I"/>
    <property type="match status" value="1"/>
</dbReference>
<dbReference type="InterPro" id="IPR006638">
    <property type="entry name" value="Elp3/MiaA/NifB-like_rSAM"/>
</dbReference>
<dbReference type="GO" id="GO:0051607">
    <property type="term" value="P:defense response to virus"/>
    <property type="evidence" value="ECO:0007669"/>
    <property type="project" value="UniProtKB-KW"/>
</dbReference>
<comment type="cofactor">
    <cofactor evidence="1">
        <name>[4Fe-4S] cluster</name>
        <dbReference type="ChEBI" id="CHEBI:49883"/>
    </cofactor>
</comment>
<dbReference type="Pfam" id="PF04055">
    <property type="entry name" value="Radical_SAM"/>
    <property type="match status" value="1"/>
</dbReference>
<name>A0A1W2DUF4_KIBAR</name>
<proteinExistence type="predicted"/>
<dbReference type="SMART" id="SM00729">
    <property type="entry name" value="Elp3"/>
    <property type="match status" value="1"/>
</dbReference>
<keyword evidence="5" id="KW-0408">Iron</keyword>
<dbReference type="InterPro" id="IPR013785">
    <property type="entry name" value="Aldolase_TIM"/>
</dbReference>
<evidence type="ECO:0000313" key="10">
    <source>
        <dbReference type="EMBL" id="SMD00672.1"/>
    </source>
</evidence>
<evidence type="ECO:0000256" key="5">
    <source>
        <dbReference type="ARBA" id="ARBA00023004"/>
    </source>
</evidence>
<keyword evidence="3" id="KW-0949">S-adenosyl-L-methionine</keyword>
<sequence>MVSSGPPESPHVPSVNYHVWQACNMRCRFCFATFQGVRKNVLPAGHLDRPDAMRIVRALARAGFTKINFAGGEPFLCPWLVDLVVYAKKLGMVTSVVTNGSYFDRSVASDLLKHLDWLVLSVDSLHPATAIRIGRVKAHKPISKRQYLAICERVHAAGVNLKINTVVTSANYGEDFRDFIIRARPRRWKIMQMLPLQGPDSRCAEDLIVDRDGFNHFVAKNRRVRKNGIVVVPETSSDMVGSYAMIDPAGRFYDNVSGQYKYSQPILDVGVRAAFSEVDVSAARFLARDGLYDFWGGWKWRRVGSWAQLRGYLRNRWRPSAVSSATPLTTAATAEPVWLQARISRRTDVLESGQATAVISST</sequence>
<dbReference type="EMBL" id="FWXV01000002">
    <property type="protein sequence ID" value="SMD00672.1"/>
    <property type="molecule type" value="Genomic_DNA"/>
</dbReference>
<dbReference type="PROSITE" id="PS51918">
    <property type="entry name" value="RADICAL_SAM"/>
    <property type="match status" value="1"/>
</dbReference>
<dbReference type="InterPro" id="IPR007197">
    <property type="entry name" value="rSAM"/>
</dbReference>
<dbReference type="CDD" id="cd01335">
    <property type="entry name" value="Radical_SAM"/>
    <property type="match status" value="1"/>
</dbReference>
<dbReference type="SFLD" id="SFLDS00029">
    <property type="entry name" value="Radical_SAM"/>
    <property type="match status" value="1"/>
</dbReference>
<evidence type="ECO:0000256" key="3">
    <source>
        <dbReference type="ARBA" id="ARBA00022691"/>
    </source>
</evidence>
<evidence type="ECO:0000256" key="8">
    <source>
        <dbReference type="ARBA" id="ARBA00039667"/>
    </source>
</evidence>
<keyword evidence="7" id="KW-0051">Antiviral defense</keyword>
<dbReference type="PANTHER" id="PTHR21339:SF0">
    <property type="entry name" value="S-ADENOSYLMETHIONINE-DEPENDENT NUCLEOTIDE DEHYDRATASE RSAD2"/>
    <property type="match status" value="1"/>
</dbReference>
<organism evidence="10 11">
    <name type="scientific">Kibdelosporangium aridum</name>
    <dbReference type="NCBI Taxonomy" id="2030"/>
    <lineage>
        <taxon>Bacteria</taxon>
        <taxon>Bacillati</taxon>
        <taxon>Actinomycetota</taxon>
        <taxon>Actinomycetes</taxon>
        <taxon>Pseudonocardiales</taxon>
        <taxon>Pseudonocardiaceae</taxon>
        <taxon>Kibdelosporangium</taxon>
    </lineage>
</organism>
<evidence type="ECO:0000313" key="11">
    <source>
        <dbReference type="Proteomes" id="UP000192674"/>
    </source>
</evidence>
<feature type="domain" description="Radical SAM core" evidence="9">
    <location>
        <begin position="7"/>
        <end position="227"/>
    </location>
</feature>
<dbReference type="GO" id="GO:0003824">
    <property type="term" value="F:catalytic activity"/>
    <property type="evidence" value="ECO:0007669"/>
    <property type="project" value="InterPro"/>
</dbReference>
<gene>
    <name evidence="10" type="ORF">SAMN05661093_03829</name>
</gene>
<dbReference type="InterPro" id="IPR051196">
    <property type="entry name" value="RSAD2/Viperin_antiviral"/>
</dbReference>
<dbReference type="AlphaFoldDB" id="A0A1W2DUF4"/>
<evidence type="ECO:0000256" key="6">
    <source>
        <dbReference type="ARBA" id="ARBA00023014"/>
    </source>
</evidence>
<reference evidence="10 11" key="1">
    <citation type="submission" date="2017-04" db="EMBL/GenBank/DDBJ databases">
        <authorList>
            <person name="Afonso C.L."/>
            <person name="Miller P.J."/>
            <person name="Scott M.A."/>
            <person name="Spackman E."/>
            <person name="Goraichik I."/>
            <person name="Dimitrov K.M."/>
            <person name="Suarez D.L."/>
            <person name="Swayne D.E."/>
        </authorList>
    </citation>
    <scope>NUCLEOTIDE SEQUENCE [LARGE SCALE GENOMIC DNA]</scope>
    <source>
        <strain evidence="10 11">DSM 43828</strain>
    </source>
</reference>
<dbReference type="SFLD" id="SFLDG01067">
    <property type="entry name" value="SPASM/twitch_domain_containing"/>
    <property type="match status" value="1"/>
</dbReference>
<dbReference type="RefSeq" id="WP_160096563.1">
    <property type="nucleotide sequence ID" value="NZ_FWXV01000002.1"/>
</dbReference>
<dbReference type="SUPFAM" id="SSF102114">
    <property type="entry name" value="Radical SAM enzymes"/>
    <property type="match status" value="1"/>
</dbReference>
<keyword evidence="6" id="KW-0411">Iron-sulfur</keyword>
<dbReference type="GO" id="GO:0051539">
    <property type="term" value="F:4 iron, 4 sulfur cluster binding"/>
    <property type="evidence" value="ECO:0007669"/>
    <property type="project" value="UniProtKB-KW"/>
</dbReference>
<dbReference type="PANTHER" id="PTHR21339">
    <property type="entry name" value="RADICAL S-ADENOSYL METHIONINE DOMAIN-CONTAINING PROTEIN 2"/>
    <property type="match status" value="1"/>
</dbReference>
<evidence type="ECO:0000256" key="7">
    <source>
        <dbReference type="ARBA" id="ARBA00023118"/>
    </source>
</evidence>
<dbReference type="Proteomes" id="UP000192674">
    <property type="component" value="Unassembled WGS sequence"/>
</dbReference>
<dbReference type="InterPro" id="IPR058240">
    <property type="entry name" value="rSAM_sf"/>
</dbReference>